<dbReference type="EMBL" id="JAKROA010000011">
    <property type="protein sequence ID" value="KAL5104689.1"/>
    <property type="molecule type" value="Genomic_DNA"/>
</dbReference>
<keyword evidence="2" id="KW-0413">Isomerase</keyword>
<evidence type="ECO:0000256" key="1">
    <source>
        <dbReference type="SAM" id="SignalP"/>
    </source>
</evidence>
<dbReference type="Gene3D" id="2.60.120.10">
    <property type="entry name" value="Jelly Rolls"/>
    <property type="match status" value="1"/>
</dbReference>
<dbReference type="GO" id="GO:0016853">
    <property type="term" value="F:isomerase activity"/>
    <property type="evidence" value="ECO:0007669"/>
    <property type="project" value="UniProtKB-KW"/>
</dbReference>
<dbReference type="Proteomes" id="UP001651158">
    <property type="component" value="Unassembled WGS sequence"/>
</dbReference>
<protein>
    <submittedName>
        <fullName evidence="2">Mannose-6-phosphate isomerase</fullName>
    </submittedName>
</protein>
<proteinExistence type="predicted"/>
<organism evidence="2 3">
    <name type="scientific">Taenia crassiceps</name>
    <dbReference type="NCBI Taxonomy" id="6207"/>
    <lineage>
        <taxon>Eukaryota</taxon>
        <taxon>Metazoa</taxon>
        <taxon>Spiralia</taxon>
        <taxon>Lophotrochozoa</taxon>
        <taxon>Platyhelminthes</taxon>
        <taxon>Cestoda</taxon>
        <taxon>Eucestoda</taxon>
        <taxon>Cyclophyllidea</taxon>
        <taxon>Taeniidae</taxon>
        <taxon>Taenia</taxon>
    </lineage>
</organism>
<keyword evidence="3" id="KW-1185">Reference proteome</keyword>
<name>A0ABR4Q509_9CEST</name>
<gene>
    <name evidence="2" type="ORF">TcWFU_005324</name>
</gene>
<dbReference type="InterPro" id="IPR014710">
    <property type="entry name" value="RmlC-like_jellyroll"/>
</dbReference>
<dbReference type="InterPro" id="IPR011051">
    <property type="entry name" value="RmlC_Cupin_sf"/>
</dbReference>
<evidence type="ECO:0000313" key="2">
    <source>
        <dbReference type="EMBL" id="KAL5104689.1"/>
    </source>
</evidence>
<accession>A0ABR4Q509</accession>
<feature type="chain" id="PRO_5046388789" evidence="1">
    <location>
        <begin position="19"/>
        <end position="129"/>
    </location>
</feature>
<feature type="signal peptide" evidence="1">
    <location>
        <begin position="1"/>
        <end position="18"/>
    </location>
</feature>
<comment type="caution">
    <text evidence="2">The sequence shown here is derived from an EMBL/GenBank/DDBJ whole genome shotgun (WGS) entry which is preliminary data.</text>
</comment>
<reference evidence="2 3" key="1">
    <citation type="journal article" date="2022" name="Front. Cell. Infect. Microbiol.">
        <title>The Genomes of Two Strains of Taenia crassiceps the Animal Model for the Study of Human Cysticercosis.</title>
        <authorList>
            <person name="Bobes R.J."/>
            <person name="Estrada K."/>
            <person name="Rios-Valencia D.G."/>
            <person name="Calderon-Gallegos A."/>
            <person name="de la Torre P."/>
            <person name="Carrero J.C."/>
            <person name="Sanchez-Flores A."/>
            <person name="Laclette J.P."/>
        </authorList>
    </citation>
    <scope>NUCLEOTIDE SEQUENCE [LARGE SCALE GENOMIC DNA]</scope>
    <source>
        <strain evidence="2">WFUcys</strain>
    </source>
</reference>
<keyword evidence="1" id="KW-0732">Signal</keyword>
<dbReference type="SUPFAM" id="SSF51182">
    <property type="entry name" value="RmlC-like cupins"/>
    <property type="match status" value="1"/>
</dbReference>
<sequence>MVNLGAIFSLGFVAAVEAAVAANVFAILYLGVDCGSVLAPLTRRIRDSGDFDTESRGFSLPPVPTASILLIFHGHGIVTCPCAEGNCLQEAKFGPGFVYFVPADMIVNLISERDRRGSLHAFRAYVNRQ</sequence>
<evidence type="ECO:0000313" key="3">
    <source>
        <dbReference type="Proteomes" id="UP001651158"/>
    </source>
</evidence>